<protein>
    <submittedName>
        <fullName evidence="8">Methyl-accepting chemotaxis protein</fullName>
    </submittedName>
</protein>
<dbReference type="PROSITE" id="PS50192">
    <property type="entry name" value="T_SNARE"/>
    <property type="match status" value="1"/>
</dbReference>
<dbReference type="SUPFAM" id="SSF46458">
    <property type="entry name" value="Globin-like"/>
    <property type="match status" value="1"/>
</dbReference>
<evidence type="ECO:0000256" key="5">
    <source>
        <dbReference type="PROSITE-ProRule" id="PRU00284"/>
    </source>
</evidence>
<dbReference type="GO" id="GO:0004888">
    <property type="term" value="F:transmembrane signaling receptor activity"/>
    <property type="evidence" value="ECO:0007669"/>
    <property type="project" value="InterPro"/>
</dbReference>
<dbReference type="Gene3D" id="1.10.490.10">
    <property type="entry name" value="Globins"/>
    <property type="match status" value="1"/>
</dbReference>
<keyword evidence="2" id="KW-0997">Cell inner membrane</keyword>
<dbReference type="Pfam" id="PF11563">
    <property type="entry name" value="Protoglobin"/>
    <property type="match status" value="1"/>
</dbReference>
<dbReference type="InterPro" id="IPR000727">
    <property type="entry name" value="T_SNARE_dom"/>
</dbReference>
<dbReference type="GO" id="GO:0019825">
    <property type="term" value="F:oxygen binding"/>
    <property type="evidence" value="ECO:0007669"/>
    <property type="project" value="InterPro"/>
</dbReference>
<dbReference type="GO" id="GO:0007165">
    <property type="term" value="P:signal transduction"/>
    <property type="evidence" value="ECO:0007669"/>
    <property type="project" value="UniProtKB-KW"/>
</dbReference>
<dbReference type="RefSeq" id="WP_040450730.1">
    <property type="nucleotide sequence ID" value="NZ_CM011002.1"/>
</dbReference>
<dbReference type="InterPro" id="IPR039379">
    <property type="entry name" value="Protoglobin_sensor_dom"/>
</dbReference>
<dbReference type="PRINTS" id="PR00260">
    <property type="entry name" value="CHEMTRNSDUCR"/>
</dbReference>
<sequence length="447" mass="47512">MSHASASIRERLQFAEIDGGVVEGLRAIWPVIEKDIDGILAAFYTHLRQHPEMADMVGTQQPRLENAQKTHWRKLFLQGFDEDYVDSINRIGRVHSRIGLEPKWYIAGYKFVLVHLQEALIRKLRFSPGKLARALSHVTTAAMFDLDMAVSTYQAVLMEEQADKTRALNSAIARFEEIIAVPLDGIRSGARTMATDAGELIKVSGAARSETDTATSISEESQVNVQTVASATEELSASILEISKQISGASGIANRARMSAETTTTDVQGLAGGAQKIGDVIGLIQAIAEQTNLLALNATIEAARAGEAGKGFAVVAAEVKELSTQTSRATEEISQQIGEIQAATTSAVGSIETIATVVRELDEVTASIAAAVEEQGAATGEISASVQTVASGASVLAGNIQGVQQAITASDETARAFVSKARDMEAGAETIASDITRFFDDVRHLSA</sequence>
<dbReference type="SUPFAM" id="SSF58104">
    <property type="entry name" value="Methyl-accepting chemotaxis protein (MCP) signaling domain"/>
    <property type="match status" value="1"/>
</dbReference>
<keyword evidence="2" id="KW-1003">Cell membrane</keyword>
<dbReference type="PANTHER" id="PTHR32089">
    <property type="entry name" value="METHYL-ACCEPTING CHEMOTAXIS PROTEIN MCPB"/>
    <property type="match status" value="1"/>
</dbReference>
<dbReference type="AlphaFoldDB" id="A0A5E8H3L1"/>
<dbReference type="GO" id="GO:0005886">
    <property type="term" value="C:plasma membrane"/>
    <property type="evidence" value="ECO:0007669"/>
    <property type="project" value="UniProtKB-SubCell"/>
</dbReference>
<dbReference type="SMART" id="SM00283">
    <property type="entry name" value="MA"/>
    <property type="match status" value="1"/>
</dbReference>
<reference evidence="8 9" key="1">
    <citation type="submission" date="2008-01" db="EMBL/GenBank/DDBJ databases">
        <authorList>
            <person name="Wagner-Dobler I."/>
            <person name="Ferriera S."/>
            <person name="Johnson J."/>
            <person name="Kravitz S."/>
            <person name="Beeson K."/>
            <person name="Sutton G."/>
            <person name="Rogers Y.-H."/>
            <person name="Friedman R."/>
            <person name="Frazier M."/>
            <person name="Venter J.C."/>
        </authorList>
    </citation>
    <scope>NUCLEOTIDE SEQUENCE [LARGE SCALE GENOMIC DNA]</scope>
    <source>
        <strain evidence="9">DSM 17067 / NCIMB 14079 / DFL-11</strain>
    </source>
</reference>
<dbReference type="GO" id="GO:0006935">
    <property type="term" value="P:chemotaxis"/>
    <property type="evidence" value="ECO:0007669"/>
    <property type="project" value="InterPro"/>
</dbReference>
<proteinExistence type="inferred from homology"/>
<dbReference type="Proteomes" id="UP000004703">
    <property type="component" value="Chromosome"/>
</dbReference>
<evidence type="ECO:0000256" key="1">
    <source>
        <dbReference type="ARBA" id="ARBA00004429"/>
    </source>
</evidence>
<evidence type="ECO:0000259" key="6">
    <source>
        <dbReference type="PROSITE" id="PS50111"/>
    </source>
</evidence>
<comment type="caution">
    <text evidence="8">The sequence shown here is derived from an EMBL/GenBank/DDBJ whole genome shotgun (WGS) entry which is preliminary data.</text>
</comment>
<dbReference type="InterPro" id="IPR004090">
    <property type="entry name" value="Chemotax_Me-accpt_rcpt"/>
</dbReference>
<evidence type="ECO:0000256" key="3">
    <source>
        <dbReference type="ARBA" id="ARBA00023224"/>
    </source>
</evidence>
<feature type="domain" description="T-SNARE coiled-coil homology" evidence="7">
    <location>
        <begin position="341"/>
        <end position="403"/>
    </location>
</feature>
<evidence type="ECO:0000256" key="2">
    <source>
        <dbReference type="ARBA" id="ARBA00022519"/>
    </source>
</evidence>
<dbReference type="InterPro" id="IPR004089">
    <property type="entry name" value="MCPsignal_dom"/>
</dbReference>
<dbReference type="InterPro" id="IPR009050">
    <property type="entry name" value="Globin-like_sf"/>
</dbReference>
<dbReference type="PANTHER" id="PTHR32089:SF112">
    <property type="entry name" value="LYSOZYME-LIKE PROTEIN-RELATED"/>
    <property type="match status" value="1"/>
</dbReference>
<gene>
    <name evidence="8" type="ORF">SADFL11_4430</name>
</gene>
<evidence type="ECO:0000256" key="4">
    <source>
        <dbReference type="ARBA" id="ARBA00029447"/>
    </source>
</evidence>
<comment type="similarity">
    <text evidence="4">Belongs to the methyl-accepting chemotaxis (MCP) protein family.</text>
</comment>
<dbReference type="PROSITE" id="PS50111">
    <property type="entry name" value="CHEMOTAXIS_TRANSDUC_2"/>
    <property type="match status" value="1"/>
</dbReference>
<dbReference type="CDD" id="cd01068">
    <property type="entry name" value="globin_sensor"/>
    <property type="match status" value="1"/>
</dbReference>
<dbReference type="Gene3D" id="1.10.287.950">
    <property type="entry name" value="Methyl-accepting chemotaxis protein"/>
    <property type="match status" value="1"/>
</dbReference>
<dbReference type="GO" id="GO:0020037">
    <property type="term" value="F:heme binding"/>
    <property type="evidence" value="ECO:0007669"/>
    <property type="project" value="InterPro"/>
</dbReference>
<evidence type="ECO:0000313" key="8">
    <source>
        <dbReference type="EMBL" id="EEE47141.2"/>
    </source>
</evidence>
<organism evidence="8 9">
    <name type="scientific">Roseibium alexandrii (strain DSM 17067 / NCIMB 14079 / DFL-11)</name>
    <name type="common">Labrenzia alexandrii</name>
    <dbReference type="NCBI Taxonomy" id="244592"/>
    <lineage>
        <taxon>Bacteria</taxon>
        <taxon>Pseudomonadati</taxon>
        <taxon>Pseudomonadota</taxon>
        <taxon>Alphaproteobacteria</taxon>
        <taxon>Hyphomicrobiales</taxon>
        <taxon>Stappiaceae</taxon>
        <taxon>Roseibium</taxon>
    </lineage>
</organism>
<feature type="domain" description="Methyl-accepting transducer" evidence="6">
    <location>
        <begin position="189"/>
        <end position="414"/>
    </location>
</feature>
<dbReference type="EMBL" id="ACCU02000002">
    <property type="protein sequence ID" value="EEE47141.2"/>
    <property type="molecule type" value="Genomic_DNA"/>
</dbReference>
<keyword evidence="2" id="KW-0472">Membrane</keyword>
<dbReference type="InterPro" id="IPR044398">
    <property type="entry name" value="Globin-sensor_dom"/>
</dbReference>
<reference evidence="8 9" key="2">
    <citation type="submission" date="2013-04" db="EMBL/GenBank/DDBJ databases">
        <authorList>
            <person name="Fiebig A."/>
            <person name="Pradella S."/>
            <person name="Wagner-Doebler I."/>
        </authorList>
    </citation>
    <scope>NUCLEOTIDE SEQUENCE [LARGE SCALE GENOMIC DNA]</scope>
    <source>
        <strain evidence="9">DSM 17067 / NCIMB 14079 / DFL-11</strain>
    </source>
</reference>
<dbReference type="InterPro" id="IPR012292">
    <property type="entry name" value="Globin/Proto"/>
</dbReference>
<dbReference type="Pfam" id="PF00015">
    <property type="entry name" value="MCPsignal"/>
    <property type="match status" value="1"/>
</dbReference>
<accession>A0A5E8H3L1</accession>
<name>A0A5E8H3L1_ROSAD</name>
<evidence type="ECO:0000259" key="7">
    <source>
        <dbReference type="PROSITE" id="PS50192"/>
    </source>
</evidence>
<comment type="subcellular location">
    <subcellularLocation>
        <location evidence="1">Cell inner membrane</location>
        <topology evidence="1">Multi-pass membrane protein</topology>
    </subcellularLocation>
</comment>
<evidence type="ECO:0000313" key="9">
    <source>
        <dbReference type="Proteomes" id="UP000004703"/>
    </source>
</evidence>
<keyword evidence="3 5" id="KW-0807">Transducer</keyword>